<dbReference type="Pfam" id="PF07676">
    <property type="entry name" value="PD40"/>
    <property type="match status" value="1"/>
</dbReference>
<dbReference type="GO" id="GO:0006508">
    <property type="term" value="P:proteolysis"/>
    <property type="evidence" value="ECO:0007669"/>
    <property type="project" value="InterPro"/>
</dbReference>
<dbReference type="AlphaFoldDB" id="A0A426U9B5"/>
<dbReference type="SUPFAM" id="SSF82171">
    <property type="entry name" value="DPP6 N-terminal domain-like"/>
    <property type="match status" value="1"/>
</dbReference>
<evidence type="ECO:0000313" key="2">
    <source>
        <dbReference type="EMBL" id="RRR76817.1"/>
    </source>
</evidence>
<dbReference type="InterPro" id="IPR050585">
    <property type="entry name" value="Xaa-Pro_dipeptidyl-ppase/CocE"/>
</dbReference>
<dbReference type="Proteomes" id="UP000280307">
    <property type="component" value="Unassembled WGS sequence"/>
</dbReference>
<dbReference type="Gene3D" id="2.120.10.30">
    <property type="entry name" value="TolB, C-terminal domain"/>
    <property type="match status" value="1"/>
</dbReference>
<proteinExistence type="predicted"/>
<dbReference type="PANTHER" id="PTHR43056:SF5">
    <property type="entry name" value="PEPTIDASE S9 PROLYL OLIGOPEPTIDASE CATALYTIC DOMAIN-CONTAINING PROTEIN"/>
    <property type="match status" value="1"/>
</dbReference>
<organism evidence="2 3">
    <name type="scientific">Candidatus Viridilinea halotolerans</name>
    <dbReference type="NCBI Taxonomy" id="2491704"/>
    <lineage>
        <taxon>Bacteria</taxon>
        <taxon>Bacillati</taxon>
        <taxon>Chloroflexota</taxon>
        <taxon>Chloroflexia</taxon>
        <taxon>Chloroflexales</taxon>
        <taxon>Chloroflexineae</taxon>
        <taxon>Oscillochloridaceae</taxon>
        <taxon>Candidatus Viridilinea</taxon>
    </lineage>
</organism>
<dbReference type="Gene3D" id="3.40.50.1820">
    <property type="entry name" value="alpha/beta hydrolase"/>
    <property type="match status" value="1"/>
</dbReference>
<accession>A0A426U9B5</accession>
<dbReference type="Pfam" id="PF00326">
    <property type="entry name" value="Peptidase_S9"/>
    <property type="match status" value="1"/>
</dbReference>
<gene>
    <name evidence="2" type="ORF">EI684_02335</name>
</gene>
<dbReference type="SUPFAM" id="SSF53474">
    <property type="entry name" value="alpha/beta-Hydrolases"/>
    <property type="match status" value="1"/>
</dbReference>
<evidence type="ECO:0000313" key="3">
    <source>
        <dbReference type="Proteomes" id="UP000280307"/>
    </source>
</evidence>
<comment type="caution">
    <text evidence="2">The sequence shown here is derived from an EMBL/GenBank/DDBJ whole genome shotgun (WGS) entry which is preliminary data.</text>
</comment>
<dbReference type="InterPro" id="IPR011659">
    <property type="entry name" value="WD40"/>
</dbReference>
<dbReference type="EMBL" id="RSAS01000096">
    <property type="protein sequence ID" value="RRR76817.1"/>
    <property type="molecule type" value="Genomic_DNA"/>
</dbReference>
<dbReference type="InterPro" id="IPR001375">
    <property type="entry name" value="Peptidase_S9_cat"/>
</dbReference>
<dbReference type="GO" id="GO:0008236">
    <property type="term" value="F:serine-type peptidase activity"/>
    <property type="evidence" value="ECO:0007669"/>
    <property type="project" value="InterPro"/>
</dbReference>
<name>A0A426U9B5_9CHLR</name>
<sequence length="629" mass="68539">MTLPPPFGLWPSDLTPRQMAAGLRLTDVQWDSTGHTIVWREVHDGRGALWALDLATPDAPRELTPGDLTVRGRLGYGGGDFAVGNGLLVFAEGASGRLFVQPLATGMPRPLTPAFGSVADPALAPDARHVLFVHSYEEQDCIAVVDSAGQHWPQRLFTGHDFYMWPCWHPNGTQVAFVAWDHPNMPWDGTLLYLADLDRSGGLPLVRDLHAIAGGPTTSIFQPCFAPDGRHLAFVSDQDGWWQIYLLDLATGEQRPLTSGVAEHAEPAWAQGMRTLAWSYDGQALAYLRNWGGLRELCLQPLAGGPPHVLSADTGYRWFNQIAAAPTTTAFATIGSSSVVQPQVIVADTSGTRSIRRSASAFIPTNQLAATHPVEWSVGDATVYGLLSLPPGYTPDGEEPRPPAVILIHSGPTGQATAAYNNDVQFFATRGYAVLEVNYRGSTGYGRAYVQALRGQWGVVDVEDVASGAHYLIENGIADAQRIVVMGGSAGGYTVYETLAQHPEVFCAGICRYGVANLFSVVADTHKFEAHYLDGLLGPLPEAAAIYRERSPLFHAERINTPLLIFQGSEDKVVLPEQSEAIVAALRRRGVPHRYHLFDGEGHGWRRRETVTAYYHAIEQFLKEYVIFA</sequence>
<feature type="domain" description="Peptidase S9 prolyl oligopeptidase catalytic" evidence="1">
    <location>
        <begin position="420"/>
        <end position="625"/>
    </location>
</feature>
<evidence type="ECO:0000259" key="1">
    <source>
        <dbReference type="Pfam" id="PF00326"/>
    </source>
</evidence>
<reference evidence="2 3" key="1">
    <citation type="submission" date="2018-12" db="EMBL/GenBank/DDBJ databases">
        <title>Genome Sequence of Candidatus Viridilinea halotolerans isolated from saline sulfide-rich spring.</title>
        <authorList>
            <person name="Grouzdev D.S."/>
            <person name="Burganskaya E.I."/>
            <person name="Krutkina M.S."/>
            <person name="Sukhacheva M.V."/>
            <person name="Gorlenko V.M."/>
        </authorList>
    </citation>
    <scope>NUCLEOTIDE SEQUENCE [LARGE SCALE GENOMIC DNA]</scope>
    <source>
        <strain evidence="2">Chok-6</strain>
    </source>
</reference>
<dbReference type="InterPro" id="IPR011042">
    <property type="entry name" value="6-blade_b-propeller_TolB-like"/>
</dbReference>
<protein>
    <submittedName>
        <fullName evidence="2">S9 family peptidase</fullName>
    </submittedName>
</protein>
<dbReference type="InterPro" id="IPR029058">
    <property type="entry name" value="AB_hydrolase_fold"/>
</dbReference>
<dbReference type="PANTHER" id="PTHR43056">
    <property type="entry name" value="PEPTIDASE S9 PROLYL OLIGOPEPTIDASE"/>
    <property type="match status" value="1"/>
</dbReference>